<name>A0A3N4IF52_ASCIM</name>
<organism evidence="2 3">
    <name type="scientific">Ascobolus immersus RN42</name>
    <dbReference type="NCBI Taxonomy" id="1160509"/>
    <lineage>
        <taxon>Eukaryota</taxon>
        <taxon>Fungi</taxon>
        <taxon>Dikarya</taxon>
        <taxon>Ascomycota</taxon>
        <taxon>Pezizomycotina</taxon>
        <taxon>Pezizomycetes</taxon>
        <taxon>Pezizales</taxon>
        <taxon>Ascobolaceae</taxon>
        <taxon>Ascobolus</taxon>
    </lineage>
</organism>
<reference evidence="2 3" key="1">
    <citation type="journal article" date="2018" name="Nat. Ecol. Evol.">
        <title>Pezizomycetes genomes reveal the molecular basis of ectomycorrhizal truffle lifestyle.</title>
        <authorList>
            <person name="Murat C."/>
            <person name="Payen T."/>
            <person name="Noel B."/>
            <person name="Kuo A."/>
            <person name="Morin E."/>
            <person name="Chen J."/>
            <person name="Kohler A."/>
            <person name="Krizsan K."/>
            <person name="Balestrini R."/>
            <person name="Da Silva C."/>
            <person name="Montanini B."/>
            <person name="Hainaut M."/>
            <person name="Levati E."/>
            <person name="Barry K.W."/>
            <person name="Belfiori B."/>
            <person name="Cichocki N."/>
            <person name="Clum A."/>
            <person name="Dockter R.B."/>
            <person name="Fauchery L."/>
            <person name="Guy J."/>
            <person name="Iotti M."/>
            <person name="Le Tacon F."/>
            <person name="Lindquist E.A."/>
            <person name="Lipzen A."/>
            <person name="Malagnac F."/>
            <person name="Mello A."/>
            <person name="Molinier V."/>
            <person name="Miyauchi S."/>
            <person name="Poulain J."/>
            <person name="Riccioni C."/>
            <person name="Rubini A."/>
            <person name="Sitrit Y."/>
            <person name="Splivallo R."/>
            <person name="Traeger S."/>
            <person name="Wang M."/>
            <person name="Zifcakova L."/>
            <person name="Wipf D."/>
            <person name="Zambonelli A."/>
            <person name="Paolocci F."/>
            <person name="Nowrousian M."/>
            <person name="Ottonello S."/>
            <person name="Baldrian P."/>
            <person name="Spatafora J.W."/>
            <person name="Henrissat B."/>
            <person name="Nagy L.G."/>
            <person name="Aury J.M."/>
            <person name="Wincker P."/>
            <person name="Grigoriev I.V."/>
            <person name="Bonfante P."/>
            <person name="Martin F.M."/>
        </authorList>
    </citation>
    <scope>NUCLEOTIDE SEQUENCE [LARGE SCALE GENOMIC DNA]</scope>
    <source>
        <strain evidence="2 3">RN42</strain>
    </source>
</reference>
<evidence type="ECO:0000313" key="3">
    <source>
        <dbReference type="Proteomes" id="UP000275078"/>
    </source>
</evidence>
<dbReference type="Proteomes" id="UP000275078">
    <property type="component" value="Unassembled WGS sequence"/>
</dbReference>
<gene>
    <name evidence="2" type="ORF">BJ508DRAFT_323323</name>
</gene>
<evidence type="ECO:0000256" key="1">
    <source>
        <dbReference type="SAM" id="Coils"/>
    </source>
</evidence>
<proteinExistence type="predicted"/>
<keyword evidence="3" id="KW-1185">Reference proteome</keyword>
<evidence type="ECO:0000313" key="2">
    <source>
        <dbReference type="EMBL" id="RPA84763.1"/>
    </source>
</evidence>
<protein>
    <submittedName>
        <fullName evidence="2">Uncharacterized protein</fullName>
    </submittedName>
</protein>
<dbReference type="AlphaFoldDB" id="A0A3N4IF52"/>
<feature type="coiled-coil region" evidence="1">
    <location>
        <begin position="116"/>
        <end position="153"/>
    </location>
</feature>
<dbReference type="EMBL" id="ML119657">
    <property type="protein sequence ID" value="RPA84763.1"/>
    <property type="molecule type" value="Genomic_DNA"/>
</dbReference>
<keyword evidence="1" id="KW-0175">Coiled coil</keyword>
<sequence length="224" mass="26581">MTYSLPHFDQPPQIRKRNRLLLKQAIPTERDILNAATFLNTIDDWCNDLYRDMMDLLTLFRNREVDDEEAVDRAHNLLDRLPQEVCEEMVEEFRKLIRTECGKEGLFAELEDYEDCYAEEHRNDALEAELKELREEVERLREVERKVKVLDIEKHFLKGYNTRLVKENEDLKLRLEMVRCAMKAEGPALAKAGRKRSLYEESVEEEECECSKRIKVLQNDSENA</sequence>
<accession>A0A3N4IF52</accession>